<dbReference type="Gene3D" id="1.10.10.2840">
    <property type="entry name" value="PucR C-terminal helix-turn-helix domain"/>
    <property type="match status" value="1"/>
</dbReference>
<accession>A0A917EV75</accession>
<sequence>MPTTLREMISHRELRMRLIAGAEAGDAVMSTPVNWVHSSDLQDPTPWLEPGQVLLTNGAQFPAITTAGQAKGRALAGAYVTRLHDSGVLALGFAAGIVTDSVPAELIEACDEAGLPLIEIDPTTPFIAIIRFVADVISDDRRSRLEWSLEAQRAVARAALRADGLPAILLELSRRLGCWVALYDSARNVLTVPGLAPMPGELRADIDEAVHASLARGARGSVRVADEGVGYTMQTLGQTGHLLGVLVVGTMTPLDPAENDLVGSVIGLASIALEQRRALDAARRRLRTGLFELLLSGVVDVADRTATSLWGPLPEEPVHVSVVTGTVTGQSLFDELELAAARPEGGLFFAERGDEILVVSREPKDLEAVLQRHGLGFGCSAPVRWADLPRGLTEARRSARSVSRERSFVRFEHLAEQGLQGLLASSGGQLVARRLLEPVLDLPDQERDETLRTLRVWLWHNGAWDPAARELGVHRHTLRSRVRVVDALLGVDLESFAARAELWSALQLLE</sequence>
<protein>
    <submittedName>
        <fullName evidence="3">PucR family transcriptional regulator</fullName>
    </submittedName>
</protein>
<organism evidence="3 4">
    <name type="scientific">Subtercola lobariae</name>
    <dbReference type="NCBI Taxonomy" id="1588641"/>
    <lineage>
        <taxon>Bacteria</taxon>
        <taxon>Bacillati</taxon>
        <taxon>Actinomycetota</taxon>
        <taxon>Actinomycetes</taxon>
        <taxon>Micrococcales</taxon>
        <taxon>Microbacteriaceae</taxon>
        <taxon>Subtercola</taxon>
    </lineage>
</organism>
<evidence type="ECO:0000313" key="4">
    <source>
        <dbReference type="Proteomes" id="UP000598775"/>
    </source>
</evidence>
<comment type="caution">
    <text evidence="3">The sequence shown here is derived from an EMBL/GenBank/DDBJ whole genome shotgun (WGS) entry which is preliminary data.</text>
</comment>
<evidence type="ECO:0000259" key="1">
    <source>
        <dbReference type="Pfam" id="PF07905"/>
    </source>
</evidence>
<feature type="domain" description="PucR C-terminal helix-turn-helix" evidence="2">
    <location>
        <begin position="451"/>
        <end position="507"/>
    </location>
</feature>
<dbReference type="InterPro" id="IPR012914">
    <property type="entry name" value="PucR_dom"/>
</dbReference>
<dbReference type="InterPro" id="IPR025736">
    <property type="entry name" value="PucR_C-HTH_dom"/>
</dbReference>
<gene>
    <name evidence="3" type="primary">pucR</name>
    <name evidence="3" type="ORF">GCM10011399_11190</name>
</gene>
<dbReference type="PANTHER" id="PTHR33744:SF1">
    <property type="entry name" value="DNA-BINDING TRANSCRIPTIONAL ACTIVATOR ADER"/>
    <property type="match status" value="1"/>
</dbReference>
<reference evidence="3 4" key="1">
    <citation type="journal article" date="2014" name="Int. J. Syst. Evol. Microbiol.">
        <title>Complete genome sequence of Corynebacterium casei LMG S-19264T (=DSM 44701T), isolated from a smear-ripened cheese.</title>
        <authorList>
            <consortium name="US DOE Joint Genome Institute (JGI-PGF)"/>
            <person name="Walter F."/>
            <person name="Albersmeier A."/>
            <person name="Kalinowski J."/>
            <person name="Ruckert C."/>
        </authorList>
    </citation>
    <scope>NUCLEOTIDE SEQUENCE [LARGE SCALE GENOMIC DNA]</scope>
    <source>
        <strain evidence="3 4">CGMCC 1.12976</strain>
    </source>
</reference>
<name>A0A917EV75_9MICO</name>
<dbReference type="PANTHER" id="PTHR33744">
    <property type="entry name" value="CARBOHYDRATE DIACID REGULATOR"/>
    <property type="match status" value="1"/>
</dbReference>
<dbReference type="Pfam" id="PF13556">
    <property type="entry name" value="HTH_30"/>
    <property type="match status" value="1"/>
</dbReference>
<evidence type="ECO:0000313" key="3">
    <source>
        <dbReference type="EMBL" id="GGF19333.1"/>
    </source>
</evidence>
<evidence type="ECO:0000259" key="2">
    <source>
        <dbReference type="Pfam" id="PF13556"/>
    </source>
</evidence>
<dbReference type="InterPro" id="IPR042070">
    <property type="entry name" value="PucR_C-HTH_sf"/>
</dbReference>
<keyword evidence="4" id="KW-1185">Reference proteome</keyword>
<dbReference type="Pfam" id="PF07905">
    <property type="entry name" value="PucR"/>
    <property type="match status" value="1"/>
</dbReference>
<dbReference type="Proteomes" id="UP000598775">
    <property type="component" value="Unassembled WGS sequence"/>
</dbReference>
<feature type="domain" description="Purine catabolism PurC-like" evidence="1">
    <location>
        <begin position="17"/>
        <end position="136"/>
    </location>
</feature>
<dbReference type="InterPro" id="IPR051448">
    <property type="entry name" value="CdaR-like_regulators"/>
</dbReference>
<proteinExistence type="predicted"/>
<dbReference type="AlphaFoldDB" id="A0A917EV75"/>
<dbReference type="EMBL" id="BMGP01000002">
    <property type="protein sequence ID" value="GGF19333.1"/>
    <property type="molecule type" value="Genomic_DNA"/>
</dbReference>